<feature type="transmembrane region" description="Helical" evidence="5">
    <location>
        <begin position="361"/>
        <end position="380"/>
    </location>
</feature>
<feature type="domain" description="O-antigen ligase-related" evidence="6">
    <location>
        <begin position="233"/>
        <end position="369"/>
    </location>
</feature>
<dbReference type="EMBL" id="QGGL01000001">
    <property type="protein sequence ID" value="PWK16234.1"/>
    <property type="molecule type" value="Genomic_DNA"/>
</dbReference>
<evidence type="ECO:0000313" key="7">
    <source>
        <dbReference type="EMBL" id="PWK16234.1"/>
    </source>
</evidence>
<name>A0A316DDX4_9BACL</name>
<feature type="transmembrane region" description="Helical" evidence="5">
    <location>
        <begin position="80"/>
        <end position="97"/>
    </location>
</feature>
<evidence type="ECO:0000259" key="6">
    <source>
        <dbReference type="Pfam" id="PF04932"/>
    </source>
</evidence>
<dbReference type="OrthoDB" id="9806320at2"/>
<dbReference type="InterPro" id="IPR007016">
    <property type="entry name" value="O-antigen_ligase-rel_domated"/>
</dbReference>
<organism evidence="7 8">
    <name type="scientific">Tumebacillus permanentifrigoris</name>
    <dbReference type="NCBI Taxonomy" id="378543"/>
    <lineage>
        <taxon>Bacteria</taxon>
        <taxon>Bacillati</taxon>
        <taxon>Bacillota</taxon>
        <taxon>Bacilli</taxon>
        <taxon>Bacillales</taxon>
        <taxon>Alicyclobacillaceae</taxon>
        <taxon>Tumebacillus</taxon>
    </lineage>
</organism>
<accession>A0A316DDX4</accession>
<comment type="caution">
    <text evidence="7">The sequence shown here is derived from an EMBL/GenBank/DDBJ whole genome shotgun (WGS) entry which is preliminary data.</text>
</comment>
<proteinExistence type="predicted"/>
<dbReference type="RefSeq" id="WP_109685153.1">
    <property type="nucleotide sequence ID" value="NZ_QGGL01000001.1"/>
</dbReference>
<keyword evidence="2 5" id="KW-0812">Transmembrane</keyword>
<sequence length="446" mass="49450">MQGSLQNNRTRDWTYFLLLTLSFFSMVNYVLRDTIGHIPYVGGLIAAWKEVLILLLYIAYYQKSKAQGHFNWKSTRLHKLILFVAIAAVLSAIYNWVADPMTLRIQPKPYTWVPVHLDLSTFVDGMRTLLEASLYFFVLNALLDDEDVIQDMINAMIVAAVVVAAFGIGQKMAGVESPKDWVYSEHESNIKLRVFSTIGNPNALGGYMVLITPIAISLAIYAKDWLKRSLYGIAALLMLYTMVMTYSRGAWIGFIAGMALYTLITRNKWLAGLGIAGLIAAPIVAPDIVSRLTLAFTPEYLNKSSNKGRVEFWTRAYKIWRESPIFGTGIGTVGDSVATRHNMPGATWIDNQYVKLLAETGLIGIIAYVSMVFAPIIAGAKSVFGSKQKGTYLYALNAGITAALFGLIVENVTAAIIEDLNVTTHFWVLIAILYVGIRMAREKANA</sequence>
<dbReference type="Pfam" id="PF04932">
    <property type="entry name" value="Wzy_C"/>
    <property type="match status" value="1"/>
</dbReference>
<dbReference type="GO" id="GO:0016874">
    <property type="term" value="F:ligase activity"/>
    <property type="evidence" value="ECO:0007669"/>
    <property type="project" value="UniProtKB-KW"/>
</dbReference>
<dbReference type="AlphaFoldDB" id="A0A316DDX4"/>
<evidence type="ECO:0000256" key="5">
    <source>
        <dbReference type="SAM" id="Phobius"/>
    </source>
</evidence>
<evidence type="ECO:0000313" key="8">
    <source>
        <dbReference type="Proteomes" id="UP000245634"/>
    </source>
</evidence>
<dbReference type="Proteomes" id="UP000245634">
    <property type="component" value="Unassembled WGS sequence"/>
</dbReference>
<feature type="transmembrane region" description="Helical" evidence="5">
    <location>
        <begin position="392"/>
        <end position="417"/>
    </location>
</feature>
<keyword evidence="3 5" id="KW-1133">Transmembrane helix</keyword>
<evidence type="ECO:0000256" key="2">
    <source>
        <dbReference type="ARBA" id="ARBA00022692"/>
    </source>
</evidence>
<reference evidence="7 8" key="1">
    <citation type="submission" date="2018-05" db="EMBL/GenBank/DDBJ databases">
        <title>Genomic Encyclopedia of Type Strains, Phase IV (KMG-IV): sequencing the most valuable type-strain genomes for metagenomic binning, comparative biology and taxonomic classification.</title>
        <authorList>
            <person name="Goeker M."/>
        </authorList>
    </citation>
    <scope>NUCLEOTIDE SEQUENCE [LARGE SCALE GENOMIC DNA]</scope>
    <source>
        <strain evidence="7 8">DSM 18773</strain>
    </source>
</reference>
<feature type="transmembrane region" description="Helical" evidence="5">
    <location>
        <begin position="152"/>
        <end position="169"/>
    </location>
</feature>
<feature type="transmembrane region" description="Helical" evidence="5">
    <location>
        <begin position="233"/>
        <end position="257"/>
    </location>
</feature>
<evidence type="ECO:0000256" key="3">
    <source>
        <dbReference type="ARBA" id="ARBA00022989"/>
    </source>
</evidence>
<protein>
    <submittedName>
        <fullName evidence="7">O-antigen ligase-like membrane protein</fullName>
    </submittedName>
</protein>
<feature type="transmembrane region" description="Helical" evidence="5">
    <location>
        <begin position="423"/>
        <end position="440"/>
    </location>
</feature>
<dbReference type="GO" id="GO:0016020">
    <property type="term" value="C:membrane"/>
    <property type="evidence" value="ECO:0007669"/>
    <property type="project" value="UniProtKB-SubCell"/>
</dbReference>
<feature type="transmembrane region" description="Helical" evidence="5">
    <location>
        <begin position="203"/>
        <end position="221"/>
    </location>
</feature>
<gene>
    <name evidence="7" type="ORF">C7459_10197</name>
</gene>
<dbReference type="InterPro" id="IPR051533">
    <property type="entry name" value="WaaL-like"/>
</dbReference>
<evidence type="ECO:0000256" key="4">
    <source>
        <dbReference type="ARBA" id="ARBA00023136"/>
    </source>
</evidence>
<feature type="transmembrane region" description="Helical" evidence="5">
    <location>
        <begin position="269"/>
        <end position="289"/>
    </location>
</feature>
<keyword evidence="8" id="KW-1185">Reference proteome</keyword>
<feature type="transmembrane region" description="Helical" evidence="5">
    <location>
        <begin position="12"/>
        <end position="31"/>
    </location>
</feature>
<evidence type="ECO:0000256" key="1">
    <source>
        <dbReference type="ARBA" id="ARBA00004141"/>
    </source>
</evidence>
<comment type="subcellular location">
    <subcellularLocation>
        <location evidence="1">Membrane</location>
        <topology evidence="1">Multi-pass membrane protein</topology>
    </subcellularLocation>
</comment>
<feature type="transmembrane region" description="Helical" evidence="5">
    <location>
        <begin position="37"/>
        <end position="60"/>
    </location>
</feature>
<keyword evidence="4 5" id="KW-0472">Membrane</keyword>
<keyword evidence="7" id="KW-0436">Ligase</keyword>
<dbReference type="PANTHER" id="PTHR37422">
    <property type="entry name" value="TEICHURONIC ACID BIOSYNTHESIS PROTEIN TUAE"/>
    <property type="match status" value="1"/>
</dbReference>
<dbReference type="PANTHER" id="PTHR37422:SF13">
    <property type="entry name" value="LIPOPOLYSACCHARIDE BIOSYNTHESIS PROTEIN PA4999-RELATED"/>
    <property type="match status" value="1"/>
</dbReference>